<proteinExistence type="inferred from homology"/>
<sequence length="168" mass="18303">MTAQRPAHARASGFTLIEILVAIAVIGIILGLAAVKLGQSDGQIAEREAQRLAAVLEDARDEAISGGHSVGWSSDGHGYQFWIQDGNGDWQAIPNHEVLKPYQLPDILKVSAQTVNLRDRRLGERIVFDSSGVNQPFTIDLVTQEGRWHLEGDVMGRVTEQQATDSHG</sequence>
<evidence type="ECO:0000256" key="4">
    <source>
        <dbReference type="ARBA" id="ARBA00022481"/>
    </source>
</evidence>
<evidence type="ECO:0000256" key="10">
    <source>
        <dbReference type="ARBA" id="ARBA00030775"/>
    </source>
</evidence>
<dbReference type="RefSeq" id="WP_053935856.1">
    <property type="nucleotide sequence ID" value="NZ_LAQT01000001.1"/>
</dbReference>
<dbReference type="PROSITE" id="PS00409">
    <property type="entry name" value="PROKAR_NTER_METHYL"/>
    <property type="match status" value="1"/>
</dbReference>
<dbReference type="EMBL" id="LAQT01000001">
    <property type="protein sequence ID" value="KPC55126.1"/>
    <property type="molecule type" value="Genomic_DNA"/>
</dbReference>
<reference evidence="13 14" key="1">
    <citation type="submission" date="2015-07" db="EMBL/GenBank/DDBJ databases">
        <title>Draft genome sequence of the Amantichitinum ursilacus IGB-41, a new chitin-degrading bacterium.</title>
        <authorList>
            <person name="Kirstahler P."/>
            <person name="Guenther M."/>
            <person name="Grumaz C."/>
            <person name="Rupp S."/>
            <person name="Zibek S."/>
            <person name="Sohn K."/>
        </authorList>
    </citation>
    <scope>NUCLEOTIDE SEQUENCE [LARGE SCALE GENOMIC DNA]</scope>
    <source>
        <strain evidence="13 14">IGB-41</strain>
    </source>
</reference>
<dbReference type="AlphaFoldDB" id="A0A0N0XMI5"/>
<dbReference type="InterPro" id="IPR022346">
    <property type="entry name" value="T2SS_GspH"/>
</dbReference>
<feature type="transmembrane region" description="Helical" evidence="11">
    <location>
        <begin position="12"/>
        <end position="35"/>
    </location>
</feature>
<dbReference type="STRING" id="857265.WG78_00665"/>
<keyword evidence="6 11" id="KW-0812">Transmembrane</keyword>
<comment type="similarity">
    <text evidence="9">Belongs to the GSP H family.</text>
</comment>
<protein>
    <recommendedName>
        <fullName evidence="2">Type II secretion system protein H</fullName>
    </recommendedName>
    <alternativeName>
        <fullName evidence="10">General secretion pathway protein H</fullName>
    </alternativeName>
</protein>
<comment type="subcellular location">
    <subcellularLocation>
        <location evidence="1">Cell inner membrane</location>
        <topology evidence="1">Single-pass membrane protein</topology>
    </subcellularLocation>
</comment>
<dbReference type="InterPro" id="IPR049875">
    <property type="entry name" value="TypeII_GspH"/>
</dbReference>
<evidence type="ECO:0000313" key="13">
    <source>
        <dbReference type="EMBL" id="KPC55126.1"/>
    </source>
</evidence>
<dbReference type="InterPro" id="IPR045584">
    <property type="entry name" value="Pilin-like"/>
</dbReference>
<keyword evidence="4" id="KW-0488">Methylation</keyword>
<name>A0A0N0XMI5_9NEIS</name>
<dbReference type="NCBIfam" id="TIGR01708">
    <property type="entry name" value="typeII_sec_gspH"/>
    <property type="match status" value="1"/>
</dbReference>
<evidence type="ECO:0000313" key="14">
    <source>
        <dbReference type="Proteomes" id="UP000037939"/>
    </source>
</evidence>
<dbReference type="NCBIfam" id="TIGR02532">
    <property type="entry name" value="IV_pilin_GFxxxE"/>
    <property type="match status" value="1"/>
</dbReference>
<dbReference type="InterPro" id="IPR012902">
    <property type="entry name" value="N_methyl_site"/>
</dbReference>
<gene>
    <name evidence="13" type="ORF">WG78_00665</name>
</gene>
<dbReference type="Proteomes" id="UP000037939">
    <property type="component" value="Unassembled WGS sequence"/>
</dbReference>
<evidence type="ECO:0000256" key="3">
    <source>
        <dbReference type="ARBA" id="ARBA00022475"/>
    </source>
</evidence>
<feature type="domain" description="General secretion pathway GspH" evidence="12">
    <location>
        <begin position="48"/>
        <end position="148"/>
    </location>
</feature>
<organism evidence="13 14">
    <name type="scientific">Amantichitinum ursilacus</name>
    <dbReference type="NCBI Taxonomy" id="857265"/>
    <lineage>
        <taxon>Bacteria</taxon>
        <taxon>Pseudomonadati</taxon>
        <taxon>Pseudomonadota</taxon>
        <taxon>Betaproteobacteria</taxon>
        <taxon>Neisseriales</taxon>
        <taxon>Chitinibacteraceae</taxon>
        <taxon>Amantichitinum</taxon>
    </lineage>
</organism>
<keyword evidence="14" id="KW-1185">Reference proteome</keyword>
<evidence type="ECO:0000256" key="9">
    <source>
        <dbReference type="ARBA" id="ARBA00025772"/>
    </source>
</evidence>
<keyword evidence="3" id="KW-1003">Cell membrane</keyword>
<evidence type="ECO:0000256" key="1">
    <source>
        <dbReference type="ARBA" id="ARBA00004377"/>
    </source>
</evidence>
<dbReference type="Gene3D" id="3.55.40.10">
    <property type="entry name" value="minor pseudopilin epsh domain"/>
    <property type="match status" value="1"/>
</dbReference>
<comment type="caution">
    <text evidence="13">The sequence shown here is derived from an EMBL/GenBank/DDBJ whole genome shotgun (WGS) entry which is preliminary data.</text>
</comment>
<evidence type="ECO:0000256" key="11">
    <source>
        <dbReference type="SAM" id="Phobius"/>
    </source>
</evidence>
<dbReference type="GO" id="GO:0015628">
    <property type="term" value="P:protein secretion by the type II secretion system"/>
    <property type="evidence" value="ECO:0007669"/>
    <property type="project" value="InterPro"/>
</dbReference>
<dbReference type="SUPFAM" id="SSF54523">
    <property type="entry name" value="Pili subunits"/>
    <property type="match status" value="1"/>
</dbReference>
<evidence type="ECO:0000256" key="8">
    <source>
        <dbReference type="ARBA" id="ARBA00023136"/>
    </source>
</evidence>
<keyword evidence="5" id="KW-0997">Cell inner membrane</keyword>
<accession>A0A0N0XMI5</accession>
<evidence type="ECO:0000256" key="2">
    <source>
        <dbReference type="ARBA" id="ARBA00021549"/>
    </source>
</evidence>
<evidence type="ECO:0000256" key="6">
    <source>
        <dbReference type="ARBA" id="ARBA00022692"/>
    </source>
</evidence>
<dbReference type="Pfam" id="PF12019">
    <property type="entry name" value="GspH"/>
    <property type="match status" value="1"/>
</dbReference>
<keyword evidence="7 11" id="KW-1133">Transmembrane helix</keyword>
<evidence type="ECO:0000256" key="7">
    <source>
        <dbReference type="ARBA" id="ARBA00022989"/>
    </source>
</evidence>
<dbReference type="Pfam" id="PF07963">
    <property type="entry name" value="N_methyl"/>
    <property type="match status" value="1"/>
</dbReference>
<dbReference type="GO" id="GO:0015627">
    <property type="term" value="C:type II protein secretion system complex"/>
    <property type="evidence" value="ECO:0007669"/>
    <property type="project" value="InterPro"/>
</dbReference>
<evidence type="ECO:0000256" key="5">
    <source>
        <dbReference type="ARBA" id="ARBA00022519"/>
    </source>
</evidence>
<keyword evidence="8 11" id="KW-0472">Membrane</keyword>
<evidence type="ECO:0000259" key="12">
    <source>
        <dbReference type="Pfam" id="PF12019"/>
    </source>
</evidence>
<dbReference type="GO" id="GO:0005886">
    <property type="term" value="C:plasma membrane"/>
    <property type="evidence" value="ECO:0007669"/>
    <property type="project" value="UniProtKB-SubCell"/>
</dbReference>